<accession>A0AAR5P5M6</accession>
<name>A0AAR5P5M6_DENPD</name>
<protein>
    <submittedName>
        <fullName evidence="1">Uncharacterized protein</fullName>
    </submittedName>
</protein>
<evidence type="ECO:0000313" key="2">
    <source>
        <dbReference type="Proteomes" id="UP000019118"/>
    </source>
</evidence>
<dbReference type="EnsemblMetazoa" id="XM_019900598.1">
    <property type="protein sequence ID" value="XP_019756157.1"/>
    <property type="gene ID" value="LOC109534818"/>
</dbReference>
<proteinExistence type="predicted"/>
<evidence type="ECO:0000313" key="1">
    <source>
        <dbReference type="EnsemblMetazoa" id="XP_019756157.1"/>
    </source>
</evidence>
<dbReference type="Proteomes" id="UP000019118">
    <property type="component" value="Unassembled WGS sequence"/>
</dbReference>
<reference evidence="1" key="2">
    <citation type="submission" date="2024-08" db="UniProtKB">
        <authorList>
            <consortium name="EnsemblMetazoa"/>
        </authorList>
    </citation>
    <scope>IDENTIFICATION</scope>
</reference>
<dbReference type="AlphaFoldDB" id="A0AAR5P5M6"/>
<reference evidence="2" key="1">
    <citation type="journal article" date="2013" name="Genome Biol.">
        <title>Draft genome of the mountain pine beetle, Dendroctonus ponderosae Hopkins, a major forest pest.</title>
        <authorList>
            <person name="Keeling C.I."/>
            <person name="Yuen M.M."/>
            <person name="Liao N.Y."/>
            <person name="Docking T.R."/>
            <person name="Chan S.K."/>
            <person name="Taylor G.A."/>
            <person name="Palmquist D.L."/>
            <person name="Jackman S.D."/>
            <person name="Nguyen A."/>
            <person name="Li M."/>
            <person name="Henderson H."/>
            <person name="Janes J.K."/>
            <person name="Zhao Y."/>
            <person name="Pandoh P."/>
            <person name="Moore R."/>
            <person name="Sperling F.A."/>
            <person name="Huber D.P."/>
            <person name="Birol I."/>
            <person name="Jones S.J."/>
            <person name="Bohlmann J."/>
        </authorList>
    </citation>
    <scope>NUCLEOTIDE SEQUENCE</scope>
</reference>
<keyword evidence="2" id="KW-1185">Reference proteome</keyword>
<sequence>MESQFFVKIASNKETRDKYQKALQDRYYGNLASHMKRFDLNPEAIYFRKDFDEDLRNTKHSASLLAYLYGCFILSDPKFREEVIQDPDKTNYYLVTHQDKFLDVALQDENFKGRITGILQDLLDCIKTES</sequence>
<organism evidence="1 2">
    <name type="scientific">Dendroctonus ponderosae</name>
    <name type="common">Mountain pine beetle</name>
    <dbReference type="NCBI Taxonomy" id="77166"/>
    <lineage>
        <taxon>Eukaryota</taxon>
        <taxon>Metazoa</taxon>
        <taxon>Ecdysozoa</taxon>
        <taxon>Arthropoda</taxon>
        <taxon>Hexapoda</taxon>
        <taxon>Insecta</taxon>
        <taxon>Pterygota</taxon>
        <taxon>Neoptera</taxon>
        <taxon>Endopterygota</taxon>
        <taxon>Coleoptera</taxon>
        <taxon>Polyphaga</taxon>
        <taxon>Cucujiformia</taxon>
        <taxon>Curculionidae</taxon>
        <taxon>Scolytinae</taxon>
        <taxon>Dendroctonus</taxon>
    </lineage>
</organism>